<name>A0A1Q9LNI6_9PSEU</name>
<protein>
    <submittedName>
        <fullName evidence="6">Type III polyketide synthase</fullName>
    </submittedName>
</protein>
<evidence type="ECO:0000259" key="4">
    <source>
        <dbReference type="Pfam" id="PF00195"/>
    </source>
</evidence>
<dbReference type="PANTHER" id="PTHR11877:SF46">
    <property type="entry name" value="TYPE III POLYKETIDE SYNTHASE A"/>
    <property type="match status" value="1"/>
</dbReference>
<dbReference type="EMBL" id="MKQR01000009">
    <property type="protein sequence ID" value="OLR93617.1"/>
    <property type="molecule type" value="Genomic_DNA"/>
</dbReference>
<evidence type="ECO:0000256" key="1">
    <source>
        <dbReference type="ARBA" id="ARBA00005531"/>
    </source>
</evidence>
<evidence type="ECO:0000256" key="2">
    <source>
        <dbReference type="ARBA" id="ARBA00022679"/>
    </source>
</evidence>
<gene>
    <name evidence="6" type="ORF">BJP25_15170</name>
</gene>
<feature type="active site" description="Acyl-thioester intermediate" evidence="3">
    <location>
        <position position="138"/>
    </location>
</feature>
<dbReference type="InterPro" id="IPR016039">
    <property type="entry name" value="Thiolase-like"/>
</dbReference>
<dbReference type="Proteomes" id="UP000186040">
    <property type="component" value="Unassembled WGS sequence"/>
</dbReference>
<keyword evidence="7" id="KW-1185">Reference proteome</keyword>
<dbReference type="Gene3D" id="3.40.47.10">
    <property type="match status" value="2"/>
</dbReference>
<dbReference type="InterPro" id="IPR012328">
    <property type="entry name" value="Chalcone/stilbene_synt_C"/>
</dbReference>
<comment type="caution">
    <text evidence="6">The sequence shown here is derived from an EMBL/GenBank/DDBJ whole genome shotgun (WGS) entry which is preliminary data.</text>
</comment>
<feature type="domain" description="Chalcone/stilbene synthase C-terminal" evidence="5">
    <location>
        <begin position="226"/>
        <end position="352"/>
    </location>
</feature>
<dbReference type="Pfam" id="PF02797">
    <property type="entry name" value="Chal_sti_synt_C"/>
    <property type="match status" value="1"/>
</dbReference>
<keyword evidence="2" id="KW-0808">Transferase</keyword>
<comment type="similarity">
    <text evidence="1">Belongs to the thiolase-like superfamily. Chalcone/stilbene synthases family.</text>
</comment>
<dbReference type="GO" id="GO:0030639">
    <property type="term" value="P:polyketide biosynthetic process"/>
    <property type="evidence" value="ECO:0007669"/>
    <property type="project" value="TreeGrafter"/>
</dbReference>
<accession>A0A1Q9LNI6</accession>
<dbReference type="PANTHER" id="PTHR11877">
    <property type="entry name" value="HYDROXYMETHYLGLUTARYL-COA SYNTHASE"/>
    <property type="match status" value="1"/>
</dbReference>
<dbReference type="STRING" id="1193682.BJP25_15170"/>
<dbReference type="OrthoDB" id="9786288at2"/>
<evidence type="ECO:0000313" key="6">
    <source>
        <dbReference type="EMBL" id="OLR93617.1"/>
    </source>
</evidence>
<sequence length="357" mass="37110">MVSARISGFGTAFPRRIDQDEVWAGYFAPRLGHSRVAERLFRAAGVEHRHAVADPLVDDVSDWSTERRMLRYAAEAPALGKEAVSAALADAGLAAEEVGLLAVVSCTGYATPGLDIHLAADLGMPADVQRLVIGHMGCYAALPGLGAVADHVVARGRPAVLLCLELTSLHAQPTTDDLAQVITHALFADAAAAVVLRPGPDGAGPDDPGGAAGPGIGVRDLVARTAPATADHMRWDITDRGFRMELSPRVPDVLGRHVGPAVDDLLARNGLTRADVGAWAVHPGGPRILDTVADVLGLPRDALAASRAVLRERGNCSSATVLLILDELRRRGLPAGAPVVAMAFGPGLTLYAGLLDA</sequence>
<proteinExistence type="inferred from homology"/>
<dbReference type="AlphaFoldDB" id="A0A1Q9LNI6"/>
<dbReference type="SUPFAM" id="SSF53901">
    <property type="entry name" value="Thiolase-like"/>
    <property type="match status" value="1"/>
</dbReference>
<evidence type="ECO:0000259" key="5">
    <source>
        <dbReference type="Pfam" id="PF02797"/>
    </source>
</evidence>
<organism evidence="6 7">
    <name type="scientific">Actinokineospora bangkokensis</name>
    <dbReference type="NCBI Taxonomy" id="1193682"/>
    <lineage>
        <taxon>Bacteria</taxon>
        <taxon>Bacillati</taxon>
        <taxon>Actinomycetota</taxon>
        <taxon>Actinomycetes</taxon>
        <taxon>Pseudonocardiales</taxon>
        <taxon>Pseudonocardiaceae</taxon>
        <taxon>Actinokineospora</taxon>
    </lineage>
</organism>
<evidence type="ECO:0000256" key="3">
    <source>
        <dbReference type="PIRSR" id="PIRSR000451-1"/>
    </source>
</evidence>
<dbReference type="GO" id="GO:0016747">
    <property type="term" value="F:acyltransferase activity, transferring groups other than amino-acyl groups"/>
    <property type="evidence" value="ECO:0007669"/>
    <property type="project" value="InterPro"/>
</dbReference>
<feature type="domain" description="Chalcone/stilbene synthase N-terminal" evidence="4">
    <location>
        <begin position="63"/>
        <end position="199"/>
    </location>
</feature>
<reference evidence="6 7" key="1">
    <citation type="submission" date="2016-10" db="EMBL/GenBank/DDBJ databases">
        <title>The Draft Genome Sequence of Actinokineospora bangkokensis 44EHWT reveals the biosynthetic pathway of antifungal compounds Thailandins with unusual extender unit butylmalonyl-CoA.</title>
        <authorList>
            <person name="Greule A."/>
            <person name="Intra B."/>
            <person name="Flemming S."/>
            <person name="Rommel M.G."/>
            <person name="Panbangred W."/>
            <person name="Bechthold A."/>
        </authorList>
    </citation>
    <scope>NUCLEOTIDE SEQUENCE [LARGE SCALE GENOMIC DNA]</scope>
    <source>
        <strain evidence="6 7">44EHW</strain>
    </source>
</reference>
<dbReference type="InterPro" id="IPR011141">
    <property type="entry name" value="Polyketide_synthase_type-III"/>
</dbReference>
<dbReference type="InterPro" id="IPR001099">
    <property type="entry name" value="Chalcone/stilbene_synt_N"/>
</dbReference>
<dbReference type="Pfam" id="PF00195">
    <property type="entry name" value="Chal_sti_synt_N"/>
    <property type="match status" value="1"/>
</dbReference>
<dbReference type="PIRSF" id="PIRSF000451">
    <property type="entry name" value="PKS_III"/>
    <property type="match status" value="1"/>
</dbReference>
<evidence type="ECO:0000313" key="7">
    <source>
        <dbReference type="Proteomes" id="UP000186040"/>
    </source>
</evidence>